<evidence type="ECO:0000256" key="5">
    <source>
        <dbReference type="ARBA" id="ARBA00023136"/>
    </source>
</evidence>
<dbReference type="PANTHER" id="PTHR35791">
    <property type="entry name" value="UPF0754 MEMBRANE PROTEIN YHEB"/>
    <property type="match status" value="1"/>
</dbReference>
<evidence type="ECO:0000256" key="2">
    <source>
        <dbReference type="ARBA" id="ARBA00008053"/>
    </source>
</evidence>
<evidence type="ECO:0000256" key="3">
    <source>
        <dbReference type="ARBA" id="ARBA00022692"/>
    </source>
</evidence>
<organism evidence="7 8">
    <name type="scientific">Exiguobacterium aurantiacum</name>
    <dbReference type="NCBI Taxonomy" id="33987"/>
    <lineage>
        <taxon>Bacteria</taxon>
        <taxon>Bacillati</taxon>
        <taxon>Bacillota</taxon>
        <taxon>Bacilli</taxon>
        <taxon>Bacillales</taxon>
        <taxon>Bacillales Family XII. Incertae Sedis</taxon>
        <taxon>Exiguobacterium</taxon>
    </lineage>
</organism>
<keyword evidence="4 6" id="KW-1133">Transmembrane helix</keyword>
<dbReference type="InterPro" id="IPR007383">
    <property type="entry name" value="DUF445"/>
</dbReference>
<name>A0A377FVV2_9BACL</name>
<evidence type="ECO:0000256" key="6">
    <source>
        <dbReference type="SAM" id="Phobius"/>
    </source>
</evidence>
<feature type="transmembrane region" description="Helical" evidence="6">
    <location>
        <begin position="351"/>
        <end position="371"/>
    </location>
</feature>
<evidence type="ECO:0000313" key="8">
    <source>
        <dbReference type="Proteomes" id="UP000254060"/>
    </source>
</evidence>
<reference evidence="7 8" key="1">
    <citation type="submission" date="2018-06" db="EMBL/GenBank/DDBJ databases">
        <authorList>
            <consortium name="Pathogen Informatics"/>
            <person name="Doyle S."/>
        </authorList>
    </citation>
    <scope>NUCLEOTIDE SEQUENCE [LARGE SCALE GENOMIC DNA]</scope>
    <source>
        <strain evidence="7 8">NCTC13163</strain>
    </source>
</reference>
<proteinExistence type="inferred from homology"/>
<dbReference type="Pfam" id="PF04286">
    <property type="entry name" value="DUF445"/>
    <property type="match status" value="1"/>
</dbReference>
<gene>
    <name evidence="7" type="ORF">NCTC13163_02319</name>
</gene>
<keyword evidence="5 6" id="KW-0472">Membrane</keyword>
<evidence type="ECO:0000313" key="7">
    <source>
        <dbReference type="EMBL" id="STO08941.1"/>
    </source>
</evidence>
<dbReference type="PANTHER" id="PTHR35791:SF1">
    <property type="entry name" value="UPF0754 MEMBRANE PROTEIN YHEB"/>
    <property type="match status" value="1"/>
</dbReference>
<evidence type="ECO:0000256" key="1">
    <source>
        <dbReference type="ARBA" id="ARBA00004308"/>
    </source>
</evidence>
<dbReference type="Proteomes" id="UP000254060">
    <property type="component" value="Unassembled WGS sequence"/>
</dbReference>
<sequence>MDSLLKIFIMIAIGATIGGVTNFFAIKMLFRPHEPKYIGKLRVPFTPGLIPKRRDELATSLGKTVVKHLLTPEGMRKRLLDEQVSSHITHFVQGEVRTMLRSEKTVRMLIEPLYPDVETRVLTAADAKLREELGHVLQDVKSRKLYELLGEEGMDRVRAIVPEIVDTMLIKSEEYFYSTEGEEQLRHMVDSFVQRRLGFIAGFIQNVNFVEMIRPEIINILRGSSTRTGMATMITREFERFSERPVATFLDDRLEARLIDGVVTEIVTRLPVASLLDRTVYSYTRDVEKQVVEELVPKGVTLVIIRFTDEMETIMDRLKIDQIVQEQVRSLDTSYLEEIVLSISKREFRAITWLGALLGGMIGLIQGLIAII</sequence>
<protein>
    <submittedName>
        <fullName evidence="7">Predicted membrane protein</fullName>
    </submittedName>
</protein>
<dbReference type="RefSeq" id="WP_029335833.1">
    <property type="nucleotide sequence ID" value="NZ_UGGP01000001.1"/>
</dbReference>
<comment type="subcellular location">
    <subcellularLocation>
        <location evidence="1">Endomembrane system</location>
    </subcellularLocation>
</comment>
<dbReference type="STRING" id="1397694.GCA_000702585_02805"/>
<comment type="similarity">
    <text evidence="2">Belongs to the UPF0754 family.</text>
</comment>
<accession>A0A377FVV2</accession>
<dbReference type="EMBL" id="UGGP01000001">
    <property type="protein sequence ID" value="STO08941.1"/>
    <property type="molecule type" value="Genomic_DNA"/>
</dbReference>
<dbReference type="AlphaFoldDB" id="A0A377FVV2"/>
<dbReference type="GO" id="GO:0012505">
    <property type="term" value="C:endomembrane system"/>
    <property type="evidence" value="ECO:0007669"/>
    <property type="project" value="UniProtKB-SubCell"/>
</dbReference>
<evidence type="ECO:0000256" key="4">
    <source>
        <dbReference type="ARBA" id="ARBA00022989"/>
    </source>
</evidence>
<feature type="transmembrane region" description="Helical" evidence="6">
    <location>
        <begin position="6"/>
        <end position="30"/>
    </location>
</feature>
<keyword evidence="3 6" id="KW-0812">Transmembrane</keyword>